<dbReference type="InterPro" id="IPR022268">
    <property type="entry name" value="CHP03809"/>
</dbReference>
<accession>Q1QK17</accession>
<name>Q1QK17_NITHX</name>
<dbReference type="STRING" id="323097.Nham_2649"/>
<sequence length="219" mass="24501">MPYGQRHTRATKCWTSPKFPPEYPATLRDSFVASASVLLPADCPMTQRYDAGYARKHVQDHAQDILDRWRGIAEQRLDHLIEMYESGRWRRYHSEHAFMENLREAKTAVETWRVLARRETTPDDPAIDWSWLDQPAEASPATQEMQDEAGQSPARMLGTAAVHAALTSIVSSPEDTLVEANDDAPADGETASGAGLATGIVPDPHPFQERYPMLKCNAL</sequence>
<protein>
    <recommendedName>
        <fullName evidence="4">TIGR03809 family protein</fullName>
    </recommendedName>
</protein>
<dbReference type="HOGENOM" id="CLU_109797_0_0_5"/>
<feature type="region of interest" description="Disordered" evidence="1">
    <location>
        <begin position="178"/>
        <end position="207"/>
    </location>
</feature>
<proteinExistence type="predicted"/>
<reference evidence="2 3" key="1">
    <citation type="submission" date="2006-03" db="EMBL/GenBank/DDBJ databases">
        <title>Complete sequence of chromosome of Nitrobacter hamburgensis X14.</title>
        <authorList>
            <consortium name="US DOE Joint Genome Institute"/>
            <person name="Copeland A."/>
            <person name="Lucas S."/>
            <person name="Lapidus A."/>
            <person name="Barry K."/>
            <person name="Detter J.C."/>
            <person name="Glavina del Rio T."/>
            <person name="Hammon N."/>
            <person name="Israni S."/>
            <person name="Dalin E."/>
            <person name="Tice H."/>
            <person name="Pitluck S."/>
            <person name="Chain P."/>
            <person name="Malfatti S."/>
            <person name="Shin M."/>
            <person name="Vergez L."/>
            <person name="Schmutz J."/>
            <person name="Larimer F."/>
            <person name="Land M."/>
            <person name="Hauser L."/>
            <person name="Kyrpides N."/>
            <person name="Ivanova N."/>
            <person name="Ward B."/>
            <person name="Arp D."/>
            <person name="Klotz M."/>
            <person name="Stein L."/>
            <person name="O'Mullan G."/>
            <person name="Starkenburg S."/>
            <person name="Sayavedra L."/>
            <person name="Poret-Peterson A.T."/>
            <person name="Gentry M.E."/>
            <person name="Bruce D."/>
            <person name="Richardson P."/>
        </authorList>
    </citation>
    <scope>NUCLEOTIDE SEQUENCE [LARGE SCALE GENOMIC DNA]</scope>
    <source>
        <strain evidence="3">DSM 10229 / NCIMB 13809 / X14</strain>
    </source>
</reference>
<keyword evidence="3" id="KW-1185">Reference proteome</keyword>
<evidence type="ECO:0000313" key="3">
    <source>
        <dbReference type="Proteomes" id="UP000001953"/>
    </source>
</evidence>
<evidence type="ECO:0000313" key="2">
    <source>
        <dbReference type="EMBL" id="ABE63430.1"/>
    </source>
</evidence>
<dbReference type="AlphaFoldDB" id="Q1QK17"/>
<organism evidence="2 3">
    <name type="scientific">Nitrobacter hamburgensis (strain DSM 10229 / NCIMB 13809 / X14)</name>
    <dbReference type="NCBI Taxonomy" id="323097"/>
    <lineage>
        <taxon>Bacteria</taxon>
        <taxon>Pseudomonadati</taxon>
        <taxon>Pseudomonadota</taxon>
        <taxon>Alphaproteobacteria</taxon>
        <taxon>Hyphomicrobiales</taxon>
        <taxon>Nitrobacteraceae</taxon>
        <taxon>Nitrobacter</taxon>
    </lineage>
</organism>
<dbReference type="NCBIfam" id="TIGR03809">
    <property type="entry name" value="TIGR03809 family protein"/>
    <property type="match status" value="1"/>
</dbReference>
<dbReference type="Proteomes" id="UP000001953">
    <property type="component" value="Chromosome"/>
</dbReference>
<gene>
    <name evidence="2" type="ordered locus">Nham_2649</name>
</gene>
<dbReference type="EMBL" id="CP000319">
    <property type="protein sequence ID" value="ABE63430.1"/>
    <property type="molecule type" value="Genomic_DNA"/>
</dbReference>
<evidence type="ECO:0008006" key="4">
    <source>
        <dbReference type="Google" id="ProtNLM"/>
    </source>
</evidence>
<dbReference type="KEGG" id="nha:Nham_2649"/>
<evidence type="ECO:0000256" key="1">
    <source>
        <dbReference type="SAM" id="MobiDB-lite"/>
    </source>
</evidence>
<dbReference type="eggNOG" id="ENOG502ZHUH">
    <property type="taxonomic scope" value="Bacteria"/>
</dbReference>